<keyword evidence="2" id="KW-1185">Reference proteome</keyword>
<protein>
    <submittedName>
        <fullName evidence="1">Uncharacterized protein</fullName>
    </submittedName>
</protein>
<sequence>MQSSAYGASLAGGAFDFPSFVRQPQTILRCLSWVSDSTETLTLASKLLASCHFHRPYVNRCALPGSTQSGQLEPENT</sequence>
<dbReference type="InParanoid" id="A0A4W6G2Q7"/>
<organism evidence="1 2">
    <name type="scientific">Lates calcarifer</name>
    <name type="common">Barramundi</name>
    <name type="synonym">Holocentrus calcarifer</name>
    <dbReference type="NCBI Taxonomy" id="8187"/>
    <lineage>
        <taxon>Eukaryota</taxon>
        <taxon>Metazoa</taxon>
        <taxon>Chordata</taxon>
        <taxon>Craniata</taxon>
        <taxon>Vertebrata</taxon>
        <taxon>Euteleostomi</taxon>
        <taxon>Actinopterygii</taxon>
        <taxon>Neopterygii</taxon>
        <taxon>Teleostei</taxon>
        <taxon>Neoteleostei</taxon>
        <taxon>Acanthomorphata</taxon>
        <taxon>Carangaria</taxon>
        <taxon>Carangaria incertae sedis</taxon>
        <taxon>Centropomidae</taxon>
        <taxon>Lates</taxon>
    </lineage>
</organism>
<evidence type="ECO:0000313" key="2">
    <source>
        <dbReference type="Proteomes" id="UP000314980"/>
    </source>
</evidence>
<reference evidence="1" key="3">
    <citation type="submission" date="2025-09" db="UniProtKB">
        <authorList>
            <consortium name="Ensembl"/>
        </authorList>
    </citation>
    <scope>IDENTIFICATION</scope>
</reference>
<dbReference type="STRING" id="8187.ENSLCAP00010057272"/>
<reference evidence="1" key="2">
    <citation type="submission" date="2025-08" db="UniProtKB">
        <authorList>
            <consortium name="Ensembl"/>
        </authorList>
    </citation>
    <scope>IDENTIFICATION</scope>
</reference>
<name>A0A4W6G2Q7_LATCA</name>
<evidence type="ECO:0000313" key="1">
    <source>
        <dbReference type="Ensembl" id="ENSLCAP00010057272.1"/>
    </source>
</evidence>
<dbReference type="AlphaFoldDB" id="A0A4W6G2Q7"/>
<accession>A0A4W6G2Q7</accession>
<dbReference type="Ensembl" id="ENSLCAT00010058825.1">
    <property type="protein sequence ID" value="ENSLCAP00010057272.1"/>
    <property type="gene ID" value="ENSLCAG00010026723.1"/>
</dbReference>
<dbReference type="Proteomes" id="UP000314980">
    <property type="component" value="Unassembled WGS sequence"/>
</dbReference>
<proteinExistence type="predicted"/>
<reference evidence="2" key="1">
    <citation type="submission" date="2015-09" db="EMBL/GenBank/DDBJ databases">
        <authorList>
            <person name="Sai Rama Sridatta P."/>
        </authorList>
    </citation>
    <scope>NUCLEOTIDE SEQUENCE [LARGE SCALE GENOMIC DNA]</scope>
</reference>